<dbReference type="AlphaFoldDB" id="A0A0B6X0C1"/>
<dbReference type="PANTHER" id="PTHR10545:SF29">
    <property type="entry name" value="GH14572P-RELATED"/>
    <property type="match status" value="1"/>
</dbReference>
<dbReference type="CDD" id="cd04301">
    <property type="entry name" value="NAT_SF"/>
    <property type="match status" value="1"/>
</dbReference>
<dbReference type="InterPro" id="IPR051016">
    <property type="entry name" value="Diverse_Substrate_AcTransf"/>
</dbReference>
<dbReference type="RefSeq" id="WP_083437744.1">
    <property type="nucleotide sequence ID" value="NZ_CBXV010000006.1"/>
</dbReference>
<dbReference type="PROSITE" id="PS51186">
    <property type="entry name" value="GNAT"/>
    <property type="match status" value="1"/>
</dbReference>
<gene>
    <name evidence="4" type="ORF">PYK22_01863</name>
</gene>
<feature type="domain" description="N-acetyltransferase" evidence="3">
    <location>
        <begin position="8"/>
        <end position="164"/>
    </location>
</feature>
<dbReference type="InterPro" id="IPR016181">
    <property type="entry name" value="Acyl_CoA_acyltransferase"/>
</dbReference>
<evidence type="ECO:0000259" key="3">
    <source>
        <dbReference type="PROSITE" id="PS51186"/>
    </source>
</evidence>
<dbReference type="PANTHER" id="PTHR10545">
    <property type="entry name" value="DIAMINE N-ACETYLTRANSFERASE"/>
    <property type="match status" value="1"/>
</dbReference>
<keyword evidence="5" id="KW-1185">Reference proteome</keyword>
<accession>A0A0B6X0C1</accession>
<dbReference type="STRING" id="454194.PYK22_01863"/>
<dbReference type="OrthoDB" id="9805924at2"/>
<dbReference type="InterPro" id="IPR000182">
    <property type="entry name" value="GNAT_dom"/>
</dbReference>
<evidence type="ECO:0000256" key="1">
    <source>
        <dbReference type="ARBA" id="ARBA00022679"/>
    </source>
</evidence>
<dbReference type="Pfam" id="PF00583">
    <property type="entry name" value="Acetyltransf_1"/>
    <property type="match status" value="1"/>
</dbReference>
<organism evidence="4 5">
    <name type="scientific">Pyrinomonas methylaliphatogenes</name>
    <dbReference type="NCBI Taxonomy" id="454194"/>
    <lineage>
        <taxon>Bacteria</taxon>
        <taxon>Pseudomonadati</taxon>
        <taxon>Acidobacteriota</taxon>
        <taxon>Blastocatellia</taxon>
        <taxon>Blastocatellales</taxon>
        <taxon>Pyrinomonadaceae</taxon>
        <taxon>Pyrinomonas</taxon>
    </lineage>
</organism>
<protein>
    <submittedName>
        <fullName evidence="4">Acetyltransferase (GNAT) domain</fullName>
    </submittedName>
</protein>
<proteinExistence type="predicted"/>
<dbReference type="Proteomes" id="UP000031518">
    <property type="component" value="Unassembled WGS sequence"/>
</dbReference>
<name>A0A0B6X0C1_9BACT</name>
<dbReference type="EMBL" id="CBXV010000006">
    <property type="protein sequence ID" value="CDM65855.1"/>
    <property type="molecule type" value="Genomic_DNA"/>
</dbReference>
<evidence type="ECO:0000256" key="2">
    <source>
        <dbReference type="ARBA" id="ARBA00023315"/>
    </source>
</evidence>
<sequence>MGEENGVISLVVADEEIAACYPVMRELRPHISEEEFISRIRKLEATGYKLAALRDAGEIVAVAGFRIGENLPWGRFLYVDDLVTRSESRSKGYGAKLLAWLKEFAAKEGCEQLHLDSATWRKEAHRFYEREGLRLTSFHFSVKIDPQRGGSGSGEEASAFVGST</sequence>
<keyword evidence="1 4" id="KW-0808">Transferase</keyword>
<reference evidence="4 5" key="1">
    <citation type="submission" date="2013-12" db="EMBL/GenBank/DDBJ databases">
        <authorList>
            <person name="Stott M."/>
        </authorList>
    </citation>
    <scope>NUCLEOTIDE SEQUENCE [LARGE SCALE GENOMIC DNA]</scope>
    <source>
        <strain evidence="4 5">K22</strain>
    </source>
</reference>
<dbReference type="GO" id="GO:0008080">
    <property type="term" value="F:N-acetyltransferase activity"/>
    <property type="evidence" value="ECO:0007669"/>
    <property type="project" value="TreeGrafter"/>
</dbReference>
<keyword evidence="2" id="KW-0012">Acyltransferase</keyword>
<dbReference type="SUPFAM" id="SSF55729">
    <property type="entry name" value="Acyl-CoA N-acyltransferases (Nat)"/>
    <property type="match status" value="1"/>
</dbReference>
<dbReference type="Gene3D" id="3.40.630.30">
    <property type="match status" value="1"/>
</dbReference>
<evidence type="ECO:0000313" key="5">
    <source>
        <dbReference type="Proteomes" id="UP000031518"/>
    </source>
</evidence>
<reference evidence="4 5" key="2">
    <citation type="submission" date="2015-01" db="EMBL/GenBank/DDBJ databases">
        <title>Complete genome sequence of Pyrinomonas methylaliphatogenes type strain K22T.</title>
        <authorList>
            <person name="Lee K.C.Y."/>
            <person name="Power J.F."/>
            <person name="Dunfield P.F."/>
            <person name="Morgan X.C."/>
            <person name="Huttenhower C."/>
            <person name="Stott M.B."/>
        </authorList>
    </citation>
    <scope>NUCLEOTIDE SEQUENCE [LARGE SCALE GENOMIC DNA]</scope>
    <source>
        <strain evidence="4 5">K22</strain>
    </source>
</reference>
<evidence type="ECO:0000313" key="4">
    <source>
        <dbReference type="EMBL" id="CDM65855.1"/>
    </source>
</evidence>